<accession>Q5VNE7</accession>
<feature type="compositionally biased region" description="Gly residues" evidence="1">
    <location>
        <begin position="164"/>
        <end position="173"/>
    </location>
</feature>
<feature type="compositionally biased region" description="Basic and acidic residues" evidence="1">
    <location>
        <begin position="210"/>
        <end position="234"/>
    </location>
</feature>
<name>Q5VNE7_ORYSJ</name>
<evidence type="ECO:0000256" key="1">
    <source>
        <dbReference type="SAM" id="MobiDB-lite"/>
    </source>
</evidence>
<gene>
    <name evidence="2" type="primary">P0491D10.44</name>
</gene>
<feature type="region of interest" description="Disordered" evidence="1">
    <location>
        <begin position="1"/>
        <end position="240"/>
    </location>
</feature>
<feature type="compositionally biased region" description="Basic residues" evidence="1">
    <location>
        <begin position="134"/>
        <end position="144"/>
    </location>
</feature>
<evidence type="ECO:0000313" key="3">
    <source>
        <dbReference type="Proteomes" id="UP000000763"/>
    </source>
</evidence>
<protein>
    <submittedName>
        <fullName evidence="2">Methyl-CpG binding protein-like</fullName>
    </submittedName>
</protein>
<dbReference type="EMBL" id="AP004791">
    <property type="protein sequence ID" value="BAD69033.1"/>
    <property type="molecule type" value="Genomic_DNA"/>
</dbReference>
<organism evidence="2 3">
    <name type="scientific">Oryza sativa subsp. japonica</name>
    <name type="common">Rice</name>
    <dbReference type="NCBI Taxonomy" id="39947"/>
    <lineage>
        <taxon>Eukaryota</taxon>
        <taxon>Viridiplantae</taxon>
        <taxon>Streptophyta</taxon>
        <taxon>Embryophyta</taxon>
        <taxon>Tracheophyta</taxon>
        <taxon>Spermatophyta</taxon>
        <taxon>Magnoliopsida</taxon>
        <taxon>Liliopsida</taxon>
        <taxon>Poales</taxon>
        <taxon>Poaceae</taxon>
        <taxon>BOP clade</taxon>
        <taxon>Oryzoideae</taxon>
        <taxon>Oryzeae</taxon>
        <taxon>Oryzinae</taxon>
        <taxon>Oryza</taxon>
        <taxon>Oryza sativa</taxon>
    </lineage>
</organism>
<dbReference type="Proteomes" id="UP000000763">
    <property type="component" value="Chromosome 6"/>
</dbReference>
<proteinExistence type="predicted"/>
<reference evidence="3" key="2">
    <citation type="journal article" date="2008" name="Nucleic Acids Res.">
        <title>The rice annotation project database (RAP-DB): 2008 update.</title>
        <authorList>
            <consortium name="The rice annotation project (RAP)"/>
        </authorList>
    </citation>
    <scope>GENOME REANNOTATION</scope>
    <source>
        <strain evidence="3">cv. Nipponbare</strain>
    </source>
</reference>
<feature type="compositionally biased region" description="Low complexity" evidence="1">
    <location>
        <begin position="56"/>
        <end position="72"/>
    </location>
</feature>
<reference evidence="3" key="1">
    <citation type="journal article" date="2005" name="Nature">
        <title>The map-based sequence of the rice genome.</title>
        <authorList>
            <consortium name="International rice genome sequencing project (IRGSP)"/>
            <person name="Matsumoto T."/>
            <person name="Wu J."/>
            <person name="Kanamori H."/>
            <person name="Katayose Y."/>
            <person name="Fujisawa M."/>
            <person name="Namiki N."/>
            <person name="Mizuno H."/>
            <person name="Yamamoto K."/>
            <person name="Antonio B.A."/>
            <person name="Baba T."/>
            <person name="Sakata K."/>
            <person name="Nagamura Y."/>
            <person name="Aoki H."/>
            <person name="Arikawa K."/>
            <person name="Arita K."/>
            <person name="Bito T."/>
            <person name="Chiden Y."/>
            <person name="Fujitsuka N."/>
            <person name="Fukunaka R."/>
            <person name="Hamada M."/>
            <person name="Harada C."/>
            <person name="Hayashi A."/>
            <person name="Hijishita S."/>
            <person name="Honda M."/>
            <person name="Hosokawa S."/>
            <person name="Ichikawa Y."/>
            <person name="Idonuma A."/>
            <person name="Iijima M."/>
            <person name="Ikeda M."/>
            <person name="Ikeno M."/>
            <person name="Ito K."/>
            <person name="Ito S."/>
            <person name="Ito T."/>
            <person name="Ito Y."/>
            <person name="Ito Y."/>
            <person name="Iwabuchi A."/>
            <person name="Kamiya K."/>
            <person name="Karasawa W."/>
            <person name="Kurita K."/>
            <person name="Katagiri S."/>
            <person name="Kikuta A."/>
            <person name="Kobayashi H."/>
            <person name="Kobayashi N."/>
            <person name="Machita K."/>
            <person name="Maehara T."/>
            <person name="Masukawa M."/>
            <person name="Mizubayashi T."/>
            <person name="Mukai Y."/>
            <person name="Nagasaki H."/>
            <person name="Nagata Y."/>
            <person name="Naito S."/>
            <person name="Nakashima M."/>
            <person name="Nakama Y."/>
            <person name="Nakamichi Y."/>
            <person name="Nakamura M."/>
            <person name="Meguro A."/>
            <person name="Negishi M."/>
            <person name="Ohta I."/>
            <person name="Ohta T."/>
            <person name="Okamoto M."/>
            <person name="Ono N."/>
            <person name="Saji S."/>
            <person name="Sakaguchi M."/>
            <person name="Sakai K."/>
            <person name="Shibata M."/>
            <person name="Shimokawa T."/>
            <person name="Song J."/>
            <person name="Takazaki Y."/>
            <person name="Terasawa K."/>
            <person name="Tsugane M."/>
            <person name="Tsuji K."/>
            <person name="Ueda S."/>
            <person name="Waki K."/>
            <person name="Yamagata H."/>
            <person name="Yamamoto M."/>
            <person name="Yamamoto S."/>
            <person name="Yamane H."/>
            <person name="Yoshiki S."/>
            <person name="Yoshihara R."/>
            <person name="Yukawa K."/>
            <person name="Zhong H."/>
            <person name="Yano M."/>
            <person name="Yuan Q."/>
            <person name="Ouyang S."/>
            <person name="Liu J."/>
            <person name="Jones K.M."/>
            <person name="Gansberger K."/>
            <person name="Moffat K."/>
            <person name="Hill J."/>
            <person name="Bera J."/>
            <person name="Fadrosh D."/>
            <person name="Jin S."/>
            <person name="Johri S."/>
            <person name="Kim M."/>
            <person name="Overton L."/>
            <person name="Reardon M."/>
            <person name="Tsitrin T."/>
            <person name="Vuong H."/>
            <person name="Weaver B."/>
            <person name="Ciecko A."/>
            <person name="Tallon L."/>
            <person name="Jackson J."/>
            <person name="Pai G."/>
            <person name="Aken S.V."/>
            <person name="Utterback T."/>
            <person name="Reidmuller S."/>
            <person name="Feldblyum T."/>
            <person name="Hsiao J."/>
            <person name="Zismann V."/>
            <person name="Iobst S."/>
            <person name="de Vazeille A.R."/>
            <person name="Buell C.R."/>
            <person name="Ying K."/>
            <person name="Li Y."/>
            <person name="Lu T."/>
            <person name="Huang Y."/>
            <person name="Zhao Q."/>
            <person name="Feng Q."/>
            <person name="Zhang L."/>
            <person name="Zhu J."/>
            <person name="Weng Q."/>
            <person name="Mu J."/>
            <person name="Lu Y."/>
            <person name="Fan D."/>
            <person name="Liu Y."/>
            <person name="Guan J."/>
            <person name="Zhang Y."/>
            <person name="Yu S."/>
            <person name="Liu X."/>
            <person name="Zhang Y."/>
            <person name="Hong G."/>
            <person name="Han B."/>
            <person name="Choisne N."/>
            <person name="Demange N."/>
            <person name="Orjeda G."/>
            <person name="Samain S."/>
            <person name="Cattolico L."/>
            <person name="Pelletier E."/>
            <person name="Couloux A."/>
            <person name="Segurens B."/>
            <person name="Wincker P."/>
            <person name="D'Hont A."/>
            <person name="Scarpelli C."/>
            <person name="Weissenbach J."/>
            <person name="Salanoubat M."/>
            <person name="Quetier F."/>
            <person name="Yu Y."/>
            <person name="Kim H.R."/>
            <person name="Rambo T."/>
            <person name="Currie J."/>
            <person name="Collura K."/>
            <person name="Luo M."/>
            <person name="Yang T."/>
            <person name="Ammiraju J.S.S."/>
            <person name="Engler F."/>
            <person name="Soderlund C."/>
            <person name="Wing R.A."/>
            <person name="Palmer L.E."/>
            <person name="de la Bastide M."/>
            <person name="Spiegel L."/>
            <person name="Nascimento L."/>
            <person name="Zutavern T."/>
            <person name="O'Shaughnessy A."/>
            <person name="Dike S."/>
            <person name="Dedhia N."/>
            <person name="Preston R."/>
            <person name="Balija V."/>
            <person name="McCombie W.R."/>
            <person name="Chow T."/>
            <person name="Chen H."/>
            <person name="Chung M."/>
            <person name="Chen C."/>
            <person name="Shaw J."/>
            <person name="Wu H."/>
            <person name="Hsiao K."/>
            <person name="Chao Y."/>
            <person name="Chu M."/>
            <person name="Cheng C."/>
            <person name="Hour A."/>
            <person name="Lee P."/>
            <person name="Lin S."/>
            <person name="Lin Y."/>
            <person name="Liou J."/>
            <person name="Liu S."/>
            <person name="Hsing Y."/>
            <person name="Raghuvanshi S."/>
            <person name="Mohanty A."/>
            <person name="Bharti A.K."/>
            <person name="Gaur A."/>
            <person name="Gupta V."/>
            <person name="Kumar D."/>
            <person name="Ravi V."/>
            <person name="Vij S."/>
            <person name="Kapur A."/>
            <person name="Khurana P."/>
            <person name="Khurana P."/>
            <person name="Khurana J.P."/>
            <person name="Tyagi A.K."/>
            <person name="Gaikwad K."/>
            <person name="Singh A."/>
            <person name="Dalal V."/>
            <person name="Srivastava S."/>
            <person name="Dixit A."/>
            <person name="Pal A.K."/>
            <person name="Ghazi I.A."/>
            <person name="Yadav M."/>
            <person name="Pandit A."/>
            <person name="Bhargava A."/>
            <person name="Sureshbabu K."/>
            <person name="Batra K."/>
            <person name="Sharma T.R."/>
            <person name="Mohapatra T."/>
            <person name="Singh N.K."/>
            <person name="Messing J."/>
            <person name="Nelson A.B."/>
            <person name="Fuks G."/>
            <person name="Kavchok S."/>
            <person name="Keizer G."/>
            <person name="Linton E."/>
            <person name="Llaca V."/>
            <person name="Song R."/>
            <person name="Tanyolac B."/>
            <person name="Young S."/>
            <person name="Ho-Il K."/>
            <person name="Hahn J.H."/>
            <person name="Sangsakoo G."/>
            <person name="Vanavichit A."/>
            <person name="de Mattos Luiz.A.T."/>
            <person name="Zimmer P.D."/>
            <person name="Malone G."/>
            <person name="Dellagostin O."/>
            <person name="de Oliveira A.C."/>
            <person name="Bevan M."/>
            <person name="Bancroft I."/>
            <person name="Minx P."/>
            <person name="Cordum H."/>
            <person name="Wilson R."/>
            <person name="Cheng Z."/>
            <person name="Jin W."/>
            <person name="Jiang J."/>
            <person name="Leong S.A."/>
            <person name="Iwama H."/>
            <person name="Gojobori T."/>
            <person name="Itoh T."/>
            <person name="Niimura Y."/>
            <person name="Fujii Y."/>
            <person name="Habara T."/>
            <person name="Sakai H."/>
            <person name="Sato Y."/>
            <person name="Wilson G."/>
            <person name="Kumar K."/>
            <person name="McCouch S."/>
            <person name="Juretic N."/>
            <person name="Hoen D."/>
            <person name="Wright S."/>
            <person name="Bruskiewich R."/>
            <person name="Bureau T."/>
            <person name="Miyao A."/>
            <person name="Hirochika H."/>
            <person name="Nishikawa T."/>
            <person name="Kadowaki K."/>
            <person name="Sugiura M."/>
            <person name="Burr B."/>
            <person name="Sasaki T."/>
        </authorList>
    </citation>
    <scope>NUCLEOTIDE SEQUENCE [LARGE SCALE GENOMIC DNA]</scope>
    <source>
        <strain evidence="3">cv. Nipponbare</strain>
    </source>
</reference>
<evidence type="ECO:0000313" key="2">
    <source>
        <dbReference type="EMBL" id="BAD69033.1"/>
    </source>
</evidence>
<dbReference type="AlphaFoldDB" id="Q5VNE7"/>
<sequence length="305" mass="31269">MRRPEESYTTSPAVAHAGLWKRGLLTSSKGRGGAGKRAPPVSGTRAPVHRGPGPPRRSTTGPREPTVRIGPSRSGGQGRRGWGTARHKAGLVEPWRGGSAVSGDGDRRAARERRHAWAAAAHEIDAARQGGSGRPRRAGRRRTARWSPAAATGAAARTGDRGGRQGGRGGAHQGRGDEGRGKAGSSASALLGMKAERRPGGVPRAGTGGRRLEGPGEDGGEVRRGREGSQRHESLVGGENGRRMLTGAAKRAAAAALLGVVGSGTKRRLEVVKTVERGGARGDGVSAAGRGNGADAGVRWDAAML</sequence>